<dbReference type="InterPro" id="IPR012347">
    <property type="entry name" value="Ferritin-like"/>
</dbReference>
<reference evidence="2 5" key="1">
    <citation type="submission" date="2023-02" db="EMBL/GenBank/DDBJ databases">
        <title>Pathogen: clinical or host-associated sample.</title>
        <authorList>
            <person name="Hergert J."/>
            <person name="Casey R."/>
            <person name="Wagner J."/>
            <person name="Young E.L."/>
            <person name="Oakeson K.F."/>
        </authorList>
    </citation>
    <scope>NUCLEOTIDE SEQUENCE</scope>
    <source>
        <strain evidence="3 5">2022CK-00829</strain>
        <strain evidence="2">2022CK-00830</strain>
    </source>
</reference>
<keyword evidence="2" id="KW-0167">Capsid protein</keyword>
<dbReference type="InterPro" id="IPR012851">
    <property type="entry name" value="Spore_coat_CotF-like"/>
</dbReference>
<dbReference type="Pfam" id="PF07875">
    <property type="entry name" value="Coat_F"/>
    <property type="match status" value="1"/>
</dbReference>
<keyword evidence="2" id="KW-0946">Virion</keyword>
<keyword evidence="5" id="KW-1185">Reference proteome</keyword>
<name>A0AAX3N2U0_9BACL</name>
<dbReference type="RefSeq" id="WP_274338572.1">
    <property type="nucleotide sequence ID" value="NZ_CP118101.1"/>
</dbReference>
<dbReference type="EMBL" id="CP118108">
    <property type="protein sequence ID" value="WDI03811.1"/>
    <property type="molecule type" value="Genomic_DNA"/>
</dbReference>
<dbReference type="Gene3D" id="1.20.1260.10">
    <property type="match status" value="1"/>
</dbReference>
<evidence type="ECO:0000313" key="2">
    <source>
        <dbReference type="EMBL" id="WDH84171.1"/>
    </source>
</evidence>
<dbReference type="Proteomes" id="UP001220962">
    <property type="component" value="Chromosome"/>
</dbReference>
<evidence type="ECO:0000256" key="1">
    <source>
        <dbReference type="SAM" id="MobiDB-lite"/>
    </source>
</evidence>
<evidence type="ECO:0000313" key="4">
    <source>
        <dbReference type="Proteomes" id="UP001220962"/>
    </source>
</evidence>
<sequence length="126" mass="14384">MNNQLNNPLFMPEADLMQSILDNLKRTVREYTTATTEAACPTIRQMFTDLTMNTLKLQGQIFNTMQQHNMYQAPGNALQMDLNKEIQTQKQTKQELTQFLQSKNASAGNAPYAQQPNVEAHTPNYM</sequence>
<accession>A0AAX3N2U0</accession>
<evidence type="ECO:0000313" key="3">
    <source>
        <dbReference type="EMBL" id="WDI03811.1"/>
    </source>
</evidence>
<dbReference type="AlphaFoldDB" id="A0AAX3N2U0"/>
<protein>
    <submittedName>
        <fullName evidence="2">Spore coat protein</fullName>
    </submittedName>
</protein>
<proteinExistence type="predicted"/>
<gene>
    <name evidence="2" type="ORF">PUW23_08140</name>
    <name evidence="3" type="ORF">PUW25_07615</name>
</gene>
<evidence type="ECO:0000313" key="5">
    <source>
        <dbReference type="Proteomes" id="UP001221519"/>
    </source>
</evidence>
<dbReference type="EMBL" id="CP118101">
    <property type="protein sequence ID" value="WDH84171.1"/>
    <property type="molecule type" value="Genomic_DNA"/>
</dbReference>
<organism evidence="2 4">
    <name type="scientific">Paenibacillus urinalis</name>
    <dbReference type="NCBI Taxonomy" id="521520"/>
    <lineage>
        <taxon>Bacteria</taxon>
        <taxon>Bacillati</taxon>
        <taxon>Bacillota</taxon>
        <taxon>Bacilli</taxon>
        <taxon>Bacillales</taxon>
        <taxon>Paenibacillaceae</taxon>
        <taxon>Paenibacillus</taxon>
    </lineage>
</organism>
<feature type="compositionally biased region" description="Polar residues" evidence="1">
    <location>
        <begin position="102"/>
        <end position="117"/>
    </location>
</feature>
<dbReference type="Proteomes" id="UP001221519">
    <property type="component" value="Chromosome"/>
</dbReference>
<feature type="region of interest" description="Disordered" evidence="1">
    <location>
        <begin position="102"/>
        <end position="126"/>
    </location>
</feature>